<reference evidence="2 3" key="1">
    <citation type="submission" date="2016-10" db="EMBL/GenBank/DDBJ databases">
        <title>Flavobacterium gilvum sp. nov., isolated from stream water.</title>
        <authorList>
            <person name="Shin S.-K."/>
            <person name="Cho Y.-J."/>
            <person name="Yi H."/>
        </authorList>
    </citation>
    <scope>NUCLEOTIDE SEQUENCE [LARGE SCALE GENOMIC DNA]</scope>
    <source>
        <strain evidence="2 3">EM1308</strain>
    </source>
</reference>
<keyword evidence="1" id="KW-0732">Signal</keyword>
<feature type="signal peptide" evidence="1">
    <location>
        <begin position="1"/>
        <end position="22"/>
    </location>
</feature>
<keyword evidence="3" id="KW-1185">Reference proteome</keyword>
<dbReference type="EMBL" id="CP017479">
    <property type="protein sequence ID" value="AOW10528.1"/>
    <property type="molecule type" value="Genomic_DNA"/>
</dbReference>
<evidence type="ECO:0000313" key="2">
    <source>
        <dbReference type="EMBL" id="AOW10528.1"/>
    </source>
</evidence>
<evidence type="ECO:0008006" key="4">
    <source>
        <dbReference type="Google" id="ProtNLM"/>
    </source>
</evidence>
<dbReference type="Proteomes" id="UP000175968">
    <property type="component" value="Chromosome"/>
</dbReference>
<evidence type="ECO:0000256" key="1">
    <source>
        <dbReference type="SAM" id="SignalP"/>
    </source>
</evidence>
<evidence type="ECO:0000313" key="3">
    <source>
        <dbReference type="Proteomes" id="UP000175968"/>
    </source>
</evidence>
<accession>A0AAC9N7I2</accession>
<dbReference type="AlphaFoldDB" id="A0AAC9N7I2"/>
<dbReference type="KEGG" id="fgl:EM308_14020"/>
<sequence length="140" mass="15038">MMKNILKLLSILTLFITGNSCSNNDDPTPPPSPTISYYQAGLATLQDLSFDVQGQGGLAVAKLNKTDKTILFIINYSSSLPFTPTSITLAGPGNAGQERGGESLLYFLDTLGDKTTTKTFTLTDEQIVAIKTGRCFFGFT</sequence>
<feature type="chain" id="PRO_5041909687" description="Lipoprotein" evidence="1">
    <location>
        <begin position="23"/>
        <end position="140"/>
    </location>
</feature>
<name>A0AAC9N7I2_9FLAO</name>
<protein>
    <recommendedName>
        <fullName evidence="4">Lipoprotein</fullName>
    </recommendedName>
</protein>
<proteinExistence type="predicted"/>
<gene>
    <name evidence="2" type="ORF">EM308_14020</name>
</gene>
<organism evidence="2 3">
    <name type="scientific">Flavobacterium gilvum</name>
    <dbReference type="NCBI Taxonomy" id="1492737"/>
    <lineage>
        <taxon>Bacteria</taxon>
        <taxon>Pseudomonadati</taxon>
        <taxon>Bacteroidota</taxon>
        <taxon>Flavobacteriia</taxon>
        <taxon>Flavobacteriales</taxon>
        <taxon>Flavobacteriaceae</taxon>
        <taxon>Flavobacterium</taxon>
    </lineage>
</organism>